<dbReference type="Proteomes" id="UP000681341">
    <property type="component" value="Unassembled WGS sequence"/>
</dbReference>
<comment type="caution">
    <text evidence="1">The sequence shown here is derived from an EMBL/GenBank/DDBJ whole genome shotgun (WGS) entry which is preliminary data.</text>
</comment>
<dbReference type="EMBL" id="JAGFNP010000001">
    <property type="protein sequence ID" value="MBO3731567.1"/>
    <property type="molecule type" value="Genomic_DNA"/>
</dbReference>
<accession>A0ABS3U1M8</accession>
<evidence type="ECO:0000313" key="1">
    <source>
        <dbReference type="EMBL" id="MBO3731567.1"/>
    </source>
</evidence>
<evidence type="ECO:0000313" key="2">
    <source>
        <dbReference type="Proteomes" id="UP000681341"/>
    </source>
</evidence>
<gene>
    <name evidence="1" type="ORF">J5V16_01965</name>
</gene>
<protein>
    <submittedName>
        <fullName evidence="1">Uncharacterized protein</fullName>
    </submittedName>
</protein>
<name>A0ABS3U1M8_9ACTN</name>
<proteinExistence type="predicted"/>
<reference evidence="1 2" key="1">
    <citation type="submission" date="2021-03" db="EMBL/GenBank/DDBJ databases">
        <title>Glycomyces sp. nov., a novel actinomycete isolated from soil.</title>
        <authorList>
            <person name="Yang X."/>
            <person name="Xu X."/>
        </authorList>
    </citation>
    <scope>NUCLEOTIDE SEQUENCE [LARGE SCALE GENOMIC DNA]</scope>
    <source>
        <strain evidence="1 2">NEAU-S30</strain>
    </source>
</reference>
<organism evidence="1 2">
    <name type="scientific">Glycomyces niveus</name>
    <dbReference type="NCBI Taxonomy" id="2820287"/>
    <lineage>
        <taxon>Bacteria</taxon>
        <taxon>Bacillati</taxon>
        <taxon>Actinomycetota</taxon>
        <taxon>Actinomycetes</taxon>
        <taxon>Glycomycetales</taxon>
        <taxon>Glycomycetaceae</taxon>
        <taxon>Glycomyces</taxon>
    </lineage>
</organism>
<sequence length="327" mass="35940">MVALLLFAVSTELDQERDPYPKLPTPAYEFASGTSGRWCDAGDSAWMRGTEAFLVGPHFAASVKCRFVGESVPAVVSGQALALEDEPPAAMGNEFVLTQFAVATFEPPDDAAEPIDVLVRVGEREFPLDEVPGEGDWIAVVAPLDEQAALWIEEDGRAQGLDLRTGDRIDDAAAYYEGIPRWTGQQLAPLEYEVDIDYGPYGWWISCESGPVRVFRDPWIDGLGWAPEGSVFLRVTFGWCKRWEDAGLTWELDPDRAVEVEGAEKPVSWEATENTWDGVDVVAVYAIPEDASGADIGITPHGELTDEHGDPVEILDELETTEMRAEF</sequence>
<keyword evidence="2" id="KW-1185">Reference proteome</keyword>